<name>A0A6A7AQM7_9PLEO</name>
<dbReference type="OrthoDB" id="3777922at2759"/>
<feature type="compositionally biased region" description="Basic and acidic residues" evidence="1">
    <location>
        <begin position="177"/>
        <end position="194"/>
    </location>
</feature>
<feature type="region of interest" description="Disordered" evidence="1">
    <location>
        <begin position="157"/>
        <end position="194"/>
    </location>
</feature>
<keyword evidence="4" id="KW-1185">Reference proteome</keyword>
<keyword evidence="2" id="KW-0812">Transmembrane</keyword>
<dbReference type="Proteomes" id="UP000799423">
    <property type="component" value="Unassembled WGS sequence"/>
</dbReference>
<evidence type="ECO:0000313" key="4">
    <source>
        <dbReference type="Proteomes" id="UP000799423"/>
    </source>
</evidence>
<feature type="region of interest" description="Disordered" evidence="1">
    <location>
        <begin position="123"/>
        <end position="143"/>
    </location>
</feature>
<feature type="transmembrane region" description="Helical" evidence="2">
    <location>
        <begin position="338"/>
        <end position="359"/>
    </location>
</feature>
<reference evidence="3" key="1">
    <citation type="submission" date="2020-01" db="EMBL/GenBank/DDBJ databases">
        <authorList>
            <consortium name="DOE Joint Genome Institute"/>
            <person name="Haridas S."/>
            <person name="Albert R."/>
            <person name="Binder M."/>
            <person name="Bloem J."/>
            <person name="Labutti K."/>
            <person name="Salamov A."/>
            <person name="Andreopoulos B."/>
            <person name="Baker S.E."/>
            <person name="Barry K."/>
            <person name="Bills G."/>
            <person name="Bluhm B.H."/>
            <person name="Cannon C."/>
            <person name="Castanera R."/>
            <person name="Culley D.E."/>
            <person name="Daum C."/>
            <person name="Ezra D."/>
            <person name="Gonzalez J.B."/>
            <person name="Henrissat B."/>
            <person name="Kuo A."/>
            <person name="Liang C."/>
            <person name="Lipzen A."/>
            <person name="Lutzoni F."/>
            <person name="Magnuson J."/>
            <person name="Mondo S."/>
            <person name="Nolan M."/>
            <person name="Ohm R."/>
            <person name="Pangilinan J."/>
            <person name="Park H.-J."/>
            <person name="Ramirez L."/>
            <person name="Alfaro M."/>
            <person name="Sun H."/>
            <person name="Tritt A."/>
            <person name="Yoshinaga Y."/>
            <person name="Zwiers L.-H."/>
            <person name="Turgeon B.G."/>
            <person name="Goodwin S.B."/>
            <person name="Spatafora J.W."/>
            <person name="Crous P.W."/>
            <person name="Grigoriev I.V."/>
        </authorList>
    </citation>
    <scope>NUCLEOTIDE SEQUENCE</scope>
    <source>
        <strain evidence="3">IPT5</strain>
    </source>
</reference>
<protein>
    <submittedName>
        <fullName evidence="3">Uncharacterized protein</fullName>
    </submittedName>
</protein>
<accession>A0A6A7AQM7</accession>
<feature type="transmembrane region" description="Helical" evidence="2">
    <location>
        <begin position="424"/>
        <end position="443"/>
    </location>
</feature>
<evidence type="ECO:0000256" key="2">
    <source>
        <dbReference type="SAM" id="Phobius"/>
    </source>
</evidence>
<keyword evidence="2" id="KW-1133">Transmembrane helix</keyword>
<evidence type="ECO:0000256" key="1">
    <source>
        <dbReference type="SAM" id="MobiDB-lite"/>
    </source>
</evidence>
<gene>
    <name evidence="3" type="ORF">T440DRAFT_559605</name>
</gene>
<keyword evidence="2" id="KW-0472">Membrane</keyword>
<feature type="compositionally biased region" description="Basic and acidic residues" evidence="1">
    <location>
        <begin position="123"/>
        <end position="133"/>
    </location>
</feature>
<feature type="transmembrane region" description="Helical" evidence="2">
    <location>
        <begin position="380"/>
        <end position="404"/>
    </location>
</feature>
<dbReference type="AlphaFoldDB" id="A0A6A7AQM7"/>
<sequence>MTSPLVTPQIKEEPNQAGVLDASSVPLVEIHQHLVHLSQLVQNLYGDLRHHQSRYEQAYLSEQQKLQHSVAAYRTLELENERLAQENRYCRDQLLPGYDNVLCRQAQENKDYEAKILDLESKARGKDEEHRQTLDALEGQLRERDQKLEELEASIQARSEIQDHPPPPPVARKRHKPSEITVKKHAPADRGTSKKFDLASSLFEQPSSSSSQLTRRDLLQDLQNVQNGANSIVTTAATGVSNATQQLQSAVSSAASSLADLDDIFPQNCSVGTKQLCFGYKHSSKNRTACRDLPFDLSGLMPDGAKDLPEAVTVKLGELVNSVAPLVRSLTSFPTSHLANTLIVGLLLTISITGSAVLLTLSQPANIARKFRNFSIRQRFLLHSLLGAACCCPFLLLAPLLFVLTDSPKKSPSWVVVKTGEVPALGFGALGCAVCLAVCLASLPAADWLQQKDAAGRGGDESSTHF</sequence>
<dbReference type="EMBL" id="MU006378">
    <property type="protein sequence ID" value="KAF2844469.1"/>
    <property type="molecule type" value="Genomic_DNA"/>
</dbReference>
<evidence type="ECO:0000313" key="3">
    <source>
        <dbReference type="EMBL" id="KAF2844469.1"/>
    </source>
</evidence>
<organism evidence="3 4">
    <name type="scientific">Plenodomus tracheiphilus IPT5</name>
    <dbReference type="NCBI Taxonomy" id="1408161"/>
    <lineage>
        <taxon>Eukaryota</taxon>
        <taxon>Fungi</taxon>
        <taxon>Dikarya</taxon>
        <taxon>Ascomycota</taxon>
        <taxon>Pezizomycotina</taxon>
        <taxon>Dothideomycetes</taxon>
        <taxon>Pleosporomycetidae</taxon>
        <taxon>Pleosporales</taxon>
        <taxon>Pleosporineae</taxon>
        <taxon>Leptosphaeriaceae</taxon>
        <taxon>Plenodomus</taxon>
    </lineage>
</organism>
<proteinExistence type="predicted"/>